<gene>
    <name evidence="1" type="ORF">P3W24_01195</name>
</gene>
<evidence type="ECO:0000313" key="1">
    <source>
        <dbReference type="EMBL" id="MDF4023591.1"/>
    </source>
</evidence>
<reference evidence="1 2" key="1">
    <citation type="journal article" date="2024" name="Curr. Microbiol.">
        <title>Luteibacter sahnii sp. nov., A Novel Yellow-Colored Xanthomonadin Pigment Producing Probiotic Bacterium from Healthy Rice Seed Microbiome.</title>
        <authorList>
            <person name="Jaiswal G."/>
            <person name="Rana R."/>
            <person name="Nayak P.K."/>
            <person name="Chouhan R."/>
            <person name="Gandhi S.G."/>
            <person name="Patel H.K."/>
            <person name="Patil P.B."/>
        </authorList>
    </citation>
    <scope>NUCLEOTIDE SEQUENCE [LARGE SCALE GENOMIC DNA]</scope>
    <source>
        <strain evidence="1 2">PPL201</strain>
    </source>
</reference>
<keyword evidence="2" id="KW-1185">Reference proteome</keyword>
<accession>A0ABT6B665</accession>
<proteinExistence type="predicted"/>
<comment type="caution">
    <text evidence="1">The sequence shown here is derived from an EMBL/GenBank/DDBJ whole genome shotgun (WGS) entry which is preliminary data.</text>
</comment>
<dbReference type="EMBL" id="JARJJS010000001">
    <property type="protein sequence ID" value="MDF4023591.1"/>
    <property type="molecule type" value="Genomic_DNA"/>
</dbReference>
<dbReference type="CDD" id="cd03801">
    <property type="entry name" value="GT4_PimA-like"/>
    <property type="match status" value="1"/>
</dbReference>
<dbReference type="SUPFAM" id="SSF53756">
    <property type="entry name" value="UDP-Glycosyltransferase/glycogen phosphorylase"/>
    <property type="match status" value="1"/>
</dbReference>
<dbReference type="Gene3D" id="3.40.50.2000">
    <property type="entry name" value="Glycogen Phosphorylase B"/>
    <property type="match status" value="2"/>
</dbReference>
<evidence type="ECO:0000313" key="2">
    <source>
        <dbReference type="Proteomes" id="UP001528850"/>
    </source>
</evidence>
<dbReference type="Pfam" id="PF13692">
    <property type="entry name" value="Glyco_trans_1_4"/>
    <property type="match status" value="1"/>
</dbReference>
<dbReference type="InterPro" id="IPR050194">
    <property type="entry name" value="Glycosyltransferase_grp1"/>
</dbReference>
<organism evidence="1 2">
    <name type="scientific">Luteibacter sahnii</name>
    <dbReference type="NCBI Taxonomy" id="3021977"/>
    <lineage>
        <taxon>Bacteria</taxon>
        <taxon>Pseudomonadati</taxon>
        <taxon>Pseudomonadota</taxon>
        <taxon>Gammaproteobacteria</taxon>
        <taxon>Lysobacterales</taxon>
        <taxon>Rhodanobacteraceae</taxon>
        <taxon>Luteibacter</taxon>
    </lineage>
</organism>
<protein>
    <submittedName>
        <fullName evidence="1">Glycosyltransferase family 4 protein</fullName>
    </submittedName>
</protein>
<name>A0ABT6B665_9GAMM</name>
<dbReference type="PANTHER" id="PTHR45947:SF3">
    <property type="entry name" value="SULFOQUINOVOSYL TRANSFERASE SQD2"/>
    <property type="match status" value="1"/>
</dbReference>
<dbReference type="PANTHER" id="PTHR45947">
    <property type="entry name" value="SULFOQUINOVOSYL TRANSFERASE SQD2"/>
    <property type="match status" value="1"/>
</dbReference>
<sequence>MRAVQLNLHPAPADAAPRELFARWPSLADIPEAVASGSTRVTMVQAAACDDRFRQRGVDYRFVDLRGMDSGSARARHLVPLLRELRADVLHVHSLARGEDAAAIARLLPAMPIVVQDHADRVPHWWQRPAWRRHYLAVDAVAFTADALANRFTRTRAFPPGMPVVAVPESSSRFTPGDRDEARAACGLDGDPGVLWVGHLCSGKDPLTVLEGFARFVERAPEARLHCAFGSAPLLDAVRARIAGDPRLRGRVTLHGRVDHARVQVLMRAADLFVAGSRAESCGFALLEAMASDLVPVVTDIPSFRELTGAGRVGALWPVGDAGALAEALRRVVSAPPPRGRIRAHFQVELSFAALGRRWASIYAGVAAGRRRRA</sequence>
<dbReference type="Proteomes" id="UP001528850">
    <property type="component" value="Unassembled WGS sequence"/>
</dbReference>